<dbReference type="Gene3D" id="1.10.357.10">
    <property type="entry name" value="Tetracycline Repressor, domain 2"/>
    <property type="match status" value="1"/>
</dbReference>
<dbReference type="PANTHER" id="PTHR30055">
    <property type="entry name" value="HTH-TYPE TRANSCRIPTIONAL REGULATOR RUTR"/>
    <property type="match status" value="1"/>
</dbReference>
<reference evidence="7 8" key="1">
    <citation type="submission" date="2020-08" db="EMBL/GenBank/DDBJ databases">
        <title>Genomic Encyclopedia of Type Strains, Phase IV (KMG-IV): sequencing the most valuable type-strain genomes for metagenomic binning, comparative biology and taxonomic classification.</title>
        <authorList>
            <person name="Goeker M."/>
        </authorList>
    </citation>
    <scope>NUCLEOTIDE SEQUENCE [LARGE SCALE GENOMIC DNA]</scope>
    <source>
        <strain evidence="7 8">DSM 44197</strain>
    </source>
</reference>
<dbReference type="GO" id="GO:0003700">
    <property type="term" value="F:DNA-binding transcription factor activity"/>
    <property type="evidence" value="ECO:0007669"/>
    <property type="project" value="TreeGrafter"/>
</dbReference>
<feature type="domain" description="HTH tetR-type" evidence="6">
    <location>
        <begin position="27"/>
        <end position="87"/>
    </location>
</feature>
<dbReference type="InterPro" id="IPR001647">
    <property type="entry name" value="HTH_TetR"/>
</dbReference>
<sequence>MTDETEAERPTTVWERPGRGARGPAPERSRAQITSAAVELADRDGLDALSLRALARRLGTGPASLYRYVSGREDVLDLMADAVTGEIDLGVPPTGDPVADLTALAVRARAVHLRHPWLAELPPEPLRTGPNGLAYLERALEVLEPAGLEGRAAMEAVAVVSGLVTLFARVELHGRRAPGARQVAQAAYLAAAAAGGRHPRLAAALADGAPEDAFGGDALFARIIRQVLTGLVRGEDA</sequence>
<dbReference type="Pfam" id="PF02909">
    <property type="entry name" value="TetR_C_1"/>
    <property type="match status" value="1"/>
</dbReference>
<protein>
    <submittedName>
        <fullName evidence="7">AcrR family transcriptional regulator</fullName>
    </submittedName>
</protein>
<organism evidence="7 8">
    <name type="scientific">Actinomadura namibiensis</name>
    <dbReference type="NCBI Taxonomy" id="182080"/>
    <lineage>
        <taxon>Bacteria</taxon>
        <taxon>Bacillati</taxon>
        <taxon>Actinomycetota</taxon>
        <taxon>Actinomycetes</taxon>
        <taxon>Streptosporangiales</taxon>
        <taxon>Thermomonosporaceae</taxon>
        <taxon>Actinomadura</taxon>
    </lineage>
</organism>
<comment type="caution">
    <text evidence="7">The sequence shown here is derived from an EMBL/GenBank/DDBJ whole genome shotgun (WGS) entry which is preliminary data.</text>
</comment>
<dbReference type="InterPro" id="IPR004111">
    <property type="entry name" value="Repressor_TetR_C"/>
</dbReference>
<dbReference type="PANTHER" id="PTHR30055:SF151">
    <property type="entry name" value="TRANSCRIPTIONAL REGULATORY PROTEIN"/>
    <property type="match status" value="1"/>
</dbReference>
<dbReference type="SUPFAM" id="SSF46689">
    <property type="entry name" value="Homeodomain-like"/>
    <property type="match status" value="1"/>
</dbReference>
<name>A0A7W3LUG0_ACTNM</name>
<evidence type="ECO:0000256" key="4">
    <source>
        <dbReference type="PROSITE-ProRule" id="PRU00335"/>
    </source>
</evidence>
<evidence type="ECO:0000313" key="8">
    <source>
        <dbReference type="Proteomes" id="UP000572680"/>
    </source>
</evidence>
<dbReference type="Gene3D" id="1.10.10.60">
    <property type="entry name" value="Homeodomain-like"/>
    <property type="match status" value="1"/>
</dbReference>
<dbReference type="GO" id="GO:0000976">
    <property type="term" value="F:transcription cis-regulatory region binding"/>
    <property type="evidence" value="ECO:0007669"/>
    <property type="project" value="TreeGrafter"/>
</dbReference>
<evidence type="ECO:0000256" key="3">
    <source>
        <dbReference type="ARBA" id="ARBA00023163"/>
    </source>
</evidence>
<feature type="region of interest" description="Disordered" evidence="5">
    <location>
        <begin position="1"/>
        <end position="30"/>
    </location>
</feature>
<dbReference type="EMBL" id="JACJIA010000009">
    <property type="protein sequence ID" value="MBA8954499.1"/>
    <property type="molecule type" value="Genomic_DNA"/>
</dbReference>
<feature type="DNA-binding region" description="H-T-H motif" evidence="4">
    <location>
        <begin position="50"/>
        <end position="69"/>
    </location>
</feature>
<keyword evidence="2 4" id="KW-0238">DNA-binding</keyword>
<dbReference type="InterPro" id="IPR050109">
    <property type="entry name" value="HTH-type_TetR-like_transc_reg"/>
</dbReference>
<keyword evidence="1" id="KW-0805">Transcription regulation</keyword>
<dbReference type="InterPro" id="IPR001387">
    <property type="entry name" value="Cro/C1-type_HTH"/>
</dbReference>
<dbReference type="CDD" id="cd00093">
    <property type="entry name" value="HTH_XRE"/>
    <property type="match status" value="1"/>
</dbReference>
<dbReference type="GO" id="GO:0045892">
    <property type="term" value="P:negative regulation of DNA-templated transcription"/>
    <property type="evidence" value="ECO:0007669"/>
    <property type="project" value="InterPro"/>
</dbReference>
<gene>
    <name evidence="7" type="ORF">HNR61_006156</name>
</gene>
<proteinExistence type="predicted"/>
<dbReference type="AlphaFoldDB" id="A0A7W3LUG0"/>
<evidence type="ECO:0000259" key="6">
    <source>
        <dbReference type="PROSITE" id="PS50977"/>
    </source>
</evidence>
<dbReference type="Pfam" id="PF00440">
    <property type="entry name" value="TetR_N"/>
    <property type="match status" value="1"/>
</dbReference>
<dbReference type="SUPFAM" id="SSF48498">
    <property type="entry name" value="Tetracyclin repressor-like, C-terminal domain"/>
    <property type="match status" value="1"/>
</dbReference>
<accession>A0A7W3LUG0</accession>
<evidence type="ECO:0000256" key="2">
    <source>
        <dbReference type="ARBA" id="ARBA00023125"/>
    </source>
</evidence>
<dbReference type="PROSITE" id="PS50977">
    <property type="entry name" value="HTH_TETR_2"/>
    <property type="match status" value="1"/>
</dbReference>
<keyword evidence="3" id="KW-0804">Transcription</keyword>
<evidence type="ECO:0000256" key="1">
    <source>
        <dbReference type="ARBA" id="ARBA00023015"/>
    </source>
</evidence>
<dbReference type="Proteomes" id="UP000572680">
    <property type="component" value="Unassembled WGS sequence"/>
</dbReference>
<dbReference type="RefSeq" id="WP_312898163.1">
    <property type="nucleotide sequence ID" value="NZ_BAAALP010000021.1"/>
</dbReference>
<evidence type="ECO:0000313" key="7">
    <source>
        <dbReference type="EMBL" id="MBA8954499.1"/>
    </source>
</evidence>
<dbReference type="InterPro" id="IPR036271">
    <property type="entry name" value="Tet_transcr_reg_TetR-rel_C_sf"/>
</dbReference>
<keyword evidence="8" id="KW-1185">Reference proteome</keyword>
<evidence type="ECO:0000256" key="5">
    <source>
        <dbReference type="SAM" id="MobiDB-lite"/>
    </source>
</evidence>
<dbReference type="InterPro" id="IPR009057">
    <property type="entry name" value="Homeodomain-like_sf"/>
</dbReference>